<name>A0A250XJ87_9CHLO</name>
<dbReference type="SMART" id="SM00184">
    <property type="entry name" value="RING"/>
    <property type="match status" value="1"/>
</dbReference>
<keyword evidence="1" id="KW-0863">Zinc-finger</keyword>
<proteinExistence type="predicted"/>
<evidence type="ECO:0000256" key="1">
    <source>
        <dbReference type="PROSITE-ProRule" id="PRU00175"/>
    </source>
</evidence>
<keyword evidence="1" id="KW-0479">Metal-binding</keyword>
<organism evidence="3 4">
    <name type="scientific">Chlamydomonas eustigma</name>
    <dbReference type="NCBI Taxonomy" id="1157962"/>
    <lineage>
        <taxon>Eukaryota</taxon>
        <taxon>Viridiplantae</taxon>
        <taxon>Chlorophyta</taxon>
        <taxon>core chlorophytes</taxon>
        <taxon>Chlorophyceae</taxon>
        <taxon>CS clade</taxon>
        <taxon>Chlamydomonadales</taxon>
        <taxon>Chlamydomonadaceae</taxon>
        <taxon>Chlamydomonas</taxon>
    </lineage>
</organism>
<dbReference type="InterPro" id="IPR001841">
    <property type="entry name" value="Znf_RING"/>
</dbReference>
<reference evidence="3 4" key="1">
    <citation type="submission" date="2017-08" db="EMBL/GenBank/DDBJ databases">
        <title>Acidophilic green algal genome provides insights into adaptation to an acidic environment.</title>
        <authorList>
            <person name="Hirooka S."/>
            <person name="Hirose Y."/>
            <person name="Kanesaki Y."/>
            <person name="Higuchi S."/>
            <person name="Fujiwara T."/>
            <person name="Onuma R."/>
            <person name="Era A."/>
            <person name="Ohbayashi R."/>
            <person name="Uzuka A."/>
            <person name="Nozaki H."/>
            <person name="Yoshikawa H."/>
            <person name="Miyagishima S.Y."/>
        </authorList>
    </citation>
    <scope>NUCLEOTIDE SEQUENCE [LARGE SCALE GENOMIC DNA]</scope>
    <source>
        <strain evidence="3 4">NIES-2499</strain>
    </source>
</reference>
<dbReference type="SUPFAM" id="SSF57850">
    <property type="entry name" value="RING/U-box"/>
    <property type="match status" value="1"/>
</dbReference>
<dbReference type="Proteomes" id="UP000232323">
    <property type="component" value="Unassembled WGS sequence"/>
</dbReference>
<feature type="domain" description="RING-type" evidence="2">
    <location>
        <begin position="33"/>
        <end position="72"/>
    </location>
</feature>
<protein>
    <recommendedName>
        <fullName evidence="2">RING-type domain-containing protein</fullName>
    </recommendedName>
</protein>
<keyword evidence="1" id="KW-0862">Zinc</keyword>
<sequence>MMSSPQRILQSANLNCPGLLPRLLSLLAETFSCPICTQWSYPVQIMPDCGHAMCLKCSESWLQRKRSCPVCRCEVLEEPVTCPKLDQFLQTAVQAVTSSSCHSSTNCFPTYRDSSRLSRGCGCLTPSSSPTLSSPIKCSVASTLIGYQEQQNEINFWEVGLPHNSRSRETAFSFQEPCAEPSSHTLPQGLQHYCFGEVRESGPGSEHTDDIMMKSCSAATAPTFIKPLSMSCGAAATPAFKPLSMSCSAAAAPTFIKPLSMSPTSESAVCDHFCCKSENANSDKVETLTPSSCSSQDEILRSRQLLSPKSRVCSCSTCNNGRHTSATSTKQMLQVLPGHTSATSTKQMLQVLLGHSSLCHSEAVRLSSWFSAAQSPLLLVTPRYTAICCTRSISTQNAGSSSTSRFESTALSMHIGSTSPEVLGWYSRRKERRLLRNSLGCYEANKPELRGQLKPAPQPACLECWD</sequence>
<dbReference type="AlphaFoldDB" id="A0A250XJ87"/>
<dbReference type="OrthoDB" id="1630758at2759"/>
<keyword evidence="4" id="KW-1185">Reference proteome</keyword>
<dbReference type="EMBL" id="BEGY01000092">
    <property type="protein sequence ID" value="GAX83145.1"/>
    <property type="molecule type" value="Genomic_DNA"/>
</dbReference>
<dbReference type="PROSITE" id="PS50089">
    <property type="entry name" value="ZF_RING_2"/>
    <property type="match status" value="1"/>
</dbReference>
<evidence type="ECO:0000313" key="3">
    <source>
        <dbReference type="EMBL" id="GAX83145.1"/>
    </source>
</evidence>
<evidence type="ECO:0000259" key="2">
    <source>
        <dbReference type="PROSITE" id="PS50089"/>
    </source>
</evidence>
<accession>A0A250XJ87</accession>
<dbReference type="Gene3D" id="3.30.40.10">
    <property type="entry name" value="Zinc/RING finger domain, C3HC4 (zinc finger)"/>
    <property type="match status" value="1"/>
</dbReference>
<comment type="caution">
    <text evidence="3">The sequence shown here is derived from an EMBL/GenBank/DDBJ whole genome shotgun (WGS) entry which is preliminary data.</text>
</comment>
<evidence type="ECO:0000313" key="4">
    <source>
        <dbReference type="Proteomes" id="UP000232323"/>
    </source>
</evidence>
<dbReference type="InterPro" id="IPR013083">
    <property type="entry name" value="Znf_RING/FYVE/PHD"/>
</dbReference>
<dbReference type="Pfam" id="PF13639">
    <property type="entry name" value="zf-RING_2"/>
    <property type="match status" value="1"/>
</dbReference>
<gene>
    <name evidence="3" type="ORF">CEUSTIGMA_g10571.t1</name>
</gene>
<dbReference type="GO" id="GO:0008270">
    <property type="term" value="F:zinc ion binding"/>
    <property type="evidence" value="ECO:0007669"/>
    <property type="project" value="UniProtKB-KW"/>
</dbReference>